<name>A0A7T5UFD3_9VIRU</name>
<dbReference type="GO" id="GO:0039694">
    <property type="term" value="P:viral RNA genome replication"/>
    <property type="evidence" value="ECO:0007669"/>
    <property type="project" value="InterPro"/>
</dbReference>
<sequence>MGLSFCFDQGLFEESVNAFEKKKLEKSCGTIQSHSIRSDIDWKLNDVFLFMKSQLCTKYEKQFVDAKAGQTLACFQHLILVQFAPWCRYLETQVRNQLPEEIYIHSNKNFDDLDAWVKRFFQRDICVESDYEAFDASQDEYILSFELHLMKDAHFPQDVIDSYIDLKCKLGCKLGHFSIMRFTGEFCTFLFNTLANMAFTLCRYEWRSGQPIAFAGDDMCALNNLPVCHDFDDLFEAISLKAKVERTETPMFCGWRLTPYGIVKEPELVYNRFQVAIEEGKVLECLENYAIEVSYAYRLSERLYEVLKSERQIQYHQAVVRFIVTHIDKLKTKVKDLFIEQSSDEDI</sequence>
<reference evidence="6" key="1">
    <citation type="submission" date="2020-11" db="EMBL/GenBank/DDBJ databases">
        <authorList>
            <person name="Bejerman N."/>
        </authorList>
    </citation>
    <scope>NUCLEOTIDE SEQUENCE</scope>
    <source>
        <strain evidence="6">Humu</strain>
    </source>
</reference>
<evidence type="ECO:0000256" key="2">
    <source>
        <dbReference type="ARBA" id="ARBA00022679"/>
    </source>
</evidence>
<dbReference type="Pfam" id="PF00978">
    <property type="entry name" value="RdRP_2"/>
    <property type="match status" value="1"/>
</dbReference>
<evidence type="ECO:0000259" key="5">
    <source>
        <dbReference type="PROSITE" id="PS50507"/>
    </source>
</evidence>
<proteinExistence type="predicted"/>
<dbReference type="InterPro" id="IPR001788">
    <property type="entry name" value="RNA-dep_RNA_pol_alsuvir"/>
</dbReference>
<keyword evidence="1" id="KW-0696">RNA-directed RNA polymerase</keyword>
<keyword evidence="2" id="KW-0808">Transferase</keyword>
<keyword evidence="4" id="KW-0693">Viral RNA replication</keyword>
<organism evidence="6">
    <name type="scientific">Humulus lupulus citrivirus 1</name>
    <dbReference type="NCBI Taxonomy" id="2794430"/>
    <lineage>
        <taxon>Viruses</taxon>
        <taxon>Riboviria</taxon>
        <taxon>Orthornavirae</taxon>
        <taxon>Kitrinoviricota</taxon>
        <taxon>Alsuviricetes</taxon>
        <taxon>Tymovirales</taxon>
        <taxon>Betaflexiviridae</taxon>
        <taxon>Trivirinae</taxon>
        <taxon>Citrivirus</taxon>
    </lineage>
</organism>
<evidence type="ECO:0000313" key="6">
    <source>
        <dbReference type="EMBL" id="QQG34681.1"/>
    </source>
</evidence>
<dbReference type="GO" id="GO:0006351">
    <property type="term" value="P:DNA-templated transcription"/>
    <property type="evidence" value="ECO:0007669"/>
    <property type="project" value="InterPro"/>
</dbReference>
<keyword evidence="3" id="KW-0548">Nucleotidyltransferase</keyword>
<evidence type="ECO:0000256" key="4">
    <source>
        <dbReference type="ARBA" id="ARBA00022953"/>
    </source>
</evidence>
<dbReference type="PROSITE" id="PS50507">
    <property type="entry name" value="RDRP_SSRNA_POS"/>
    <property type="match status" value="1"/>
</dbReference>
<evidence type="ECO:0000256" key="3">
    <source>
        <dbReference type="ARBA" id="ARBA00022695"/>
    </source>
</evidence>
<dbReference type="SUPFAM" id="SSF56672">
    <property type="entry name" value="DNA/RNA polymerases"/>
    <property type="match status" value="1"/>
</dbReference>
<dbReference type="EMBL" id="MW328761">
    <property type="protein sequence ID" value="QQG34681.1"/>
    <property type="molecule type" value="Genomic_RNA"/>
</dbReference>
<protein>
    <submittedName>
        <fullName evidence="6">MP</fullName>
    </submittedName>
</protein>
<dbReference type="CDD" id="cd23245">
    <property type="entry name" value="Betaflexiviridae_RdRp"/>
    <property type="match status" value="1"/>
</dbReference>
<dbReference type="InterPro" id="IPR043502">
    <property type="entry name" value="DNA/RNA_pol_sf"/>
</dbReference>
<dbReference type="InterPro" id="IPR007094">
    <property type="entry name" value="RNA-dir_pol_PSvirus"/>
</dbReference>
<accession>A0A7T5UFD3</accession>
<feature type="domain" description="RdRp catalytic" evidence="5">
    <location>
        <begin position="124"/>
        <end position="231"/>
    </location>
</feature>
<evidence type="ECO:0000256" key="1">
    <source>
        <dbReference type="ARBA" id="ARBA00022484"/>
    </source>
</evidence>
<dbReference type="GO" id="GO:0003723">
    <property type="term" value="F:RNA binding"/>
    <property type="evidence" value="ECO:0007669"/>
    <property type="project" value="InterPro"/>
</dbReference>
<dbReference type="GO" id="GO:0003968">
    <property type="term" value="F:RNA-directed RNA polymerase activity"/>
    <property type="evidence" value="ECO:0007669"/>
    <property type="project" value="UniProtKB-KW"/>
</dbReference>